<evidence type="ECO:0000256" key="2">
    <source>
        <dbReference type="ARBA" id="ARBA00022448"/>
    </source>
</evidence>
<feature type="region of interest" description="Disordered" evidence="4">
    <location>
        <begin position="1"/>
        <end position="27"/>
    </location>
</feature>
<keyword evidence="2 3" id="KW-0813">Transport</keyword>
<evidence type="ECO:0000313" key="6">
    <source>
        <dbReference type="EMBL" id="MQL82770.1"/>
    </source>
</evidence>
<dbReference type="GO" id="GO:0015031">
    <property type="term" value="P:protein transport"/>
    <property type="evidence" value="ECO:0007669"/>
    <property type="project" value="UniProtKB-KW"/>
</dbReference>
<dbReference type="GO" id="GO:0006887">
    <property type="term" value="P:exocytosis"/>
    <property type="evidence" value="ECO:0007669"/>
    <property type="project" value="UniProtKB-KW"/>
</dbReference>
<comment type="function">
    <text evidence="3">Component of the exocyst complex.</text>
</comment>
<proteinExistence type="inferred from homology"/>
<feature type="domain" description="Exocyst complex subunit Exo70 C-terminal" evidence="5">
    <location>
        <begin position="335"/>
        <end position="698"/>
    </location>
</feature>
<comment type="similarity">
    <text evidence="1 3">Belongs to the EXO70 family.</text>
</comment>
<accession>A0A843ULT6</accession>
<evidence type="ECO:0000256" key="4">
    <source>
        <dbReference type="SAM" id="MobiDB-lite"/>
    </source>
</evidence>
<dbReference type="GO" id="GO:0005546">
    <property type="term" value="F:phosphatidylinositol-4,5-bisphosphate binding"/>
    <property type="evidence" value="ECO:0007669"/>
    <property type="project" value="InterPro"/>
</dbReference>
<dbReference type="PANTHER" id="PTHR12542:SF90">
    <property type="entry name" value="EXOCYST COMPLEX COMPONENT EXO70I"/>
    <property type="match status" value="1"/>
</dbReference>
<dbReference type="Proteomes" id="UP000652761">
    <property type="component" value="Unassembled WGS sequence"/>
</dbReference>
<organism evidence="6 7">
    <name type="scientific">Colocasia esculenta</name>
    <name type="common">Wild taro</name>
    <name type="synonym">Arum esculentum</name>
    <dbReference type="NCBI Taxonomy" id="4460"/>
    <lineage>
        <taxon>Eukaryota</taxon>
        <taxon>Viridiplantae</taxon>
        <taxon>Streptophyta</taxon>
        <taxon>Embryophyta</taxon>
        <taxon>Tracheophyta</taxon>
        <taxon>Spermatophyta</taxon>
        <taxon>Magnoliopsida</taxon>
        <taxon>Liliopsida</taxon>
        <taxon>Araceae</taxon>
        <taxon>Aroideae</taxon>
        <taxon>Colocasieae</taxon>
        <taxon>Colocasia</taxon>
    </lineage>
</organism>
<evidence type="ECO:0000256" key="3">
    <source>
        <dbReference type="RuleBase" id="RU365026"/>
    </source>
</evidence>
<dbReference type="InterPro" id="IPR016159">
    <property type="entry name" value="Cullin_repeat-like_dom_sf"/>
</dbReference>
<dbReference type="InterPro" id="IPR046364">
    <property type="entry name" value="Exo70_C"/>
</dbReference>
<keyword evidence="3" id="KW-0268">Exocytosis</keyword>
<evidence type="ECO:0000256" key="1">
    <source>
        <dbReference type="ARBA" id="ARBA00006756"/>
    </source>
</evidence>
<name>A0A843ULT6_COLES</name>
<dbReference type="Gene3D" id="1.20.1280.170">
    <property type="entry name" value="Exocyst complex component Exo70"/>
    <property type="match status" value="1"/>
</dbReference>
<keyword evidence="7" id="KW-1185">Reference proteome</keyword>
<dbReference type="InterPro" id="IPR004140">
    <property type="entry name" value="Exo70"/>
</dbReference>
<dbReference type="Pfam" id="PF03081">
    <property type="entry name" value="Exo70_C"/>
    <property type="match status" value="1"/>
</dbReference>
<feature type="compositionally biased region" description="Polar residues" evidence="4">
    <location>
        <begin position="1"/>
        <end position="12"/>
    </location>
</feature>
<protein>
    <recommendedName>
        <fullName evidence="3">Exocyst subunit Exo70 family protein</fullName>
    </recommendedName>
</protein>
<evidence type="ECO:0000313" key="7">
    <source>
        <dbReference type="Proteomes" id="UP000652761"/>
    </source>
</evidence>
<dbReference type="OrthoDB" id="1922221at2759"/>
<dbReference type="GO" id="GO:0000145">
    <property type="term" value="C:exocyst"/>
    <property type="evidence" value="ECO:0007669"/>
    <property type="project" value="InterPro"/>
</dbReference>
<dbReference type="EMBL" id="NMUH01000652">
    <property type="protein sequence ID" value="MQL82770.1"/>
    <property type="molecule type" value="Genomic_DNA"/>
</dbReference>
<gene>
    <name evidence="6" type="ORF">Taro_015230</name>
</gene>
<dbReference type="PANTHER" id="PTHR12542">
    <property type="entry name" value="EXOCYST COMPLEX PROTEIN EXO70"/>
    <property type="match status" value="1"/>
</dbReference>
<reference evidence="6" key="1">
    <citation type="submission" date="2017-07" db="EMBL/GenBank/DDBJ databases">
        <title>Taro Niue Genome Assembly and Annotation.</title>
        <authorList>
            <person name="Atibalentja N."/>
            <person name="Keating K."/>
            <person name="Fields C.J."/>
        </authorList>
    </citation>
    <scope>NUCLEOTIDE SEQUENCE</scope>
    <source>
        <strain evidence="6">Niue_2</strain>
        <tissue evidence="6">Leaf</tissue>
    </source>
</reference>
<keyword evidence="3" id="KW-0653">Protein transport</keyword>
<dbReference type="AlphaFoldDB" id="A0A843ULT6"/>
<sequence>MPTASVLSSSSPALEGAREHPSPTAPPYRVVLAAGRPAMDLQPEEAATISKLRAAASSVAAILRASFDAEDALDEADARLSPKLGALAAASDAVAPLRVQAMAAKALDARINRAVTPAASLLRSFSLVESLQRRLLRLDGSWRGGRGGLQGLLEYVDCVDRLDAAVGAVTAGCEPAVQKLQEAVEFLGRTKAAEGRRVRRLREAVAAIGELYQGEVEGMRYEGVLDEALLCLQDEYEGLLLQLRHDLGESEQVEGGDGGRRELGSETELAVLRRISETLARNDCLDICIDIFVKVRYQAAAKALLKLNPSYLKTYAPEAIDAMEWEHLEAAIALWLDHLELAIGAVLASEKRLCSHVLAGVMDGAVWPECFAKVADKIMAVFFRFGEGVARSAKEPHKLLKFLDMLAGTERLHPGIAQTFDGDAGADIYRRFRELQKLLVHAAAKAFWEFGLRIEGGLDGGPPQSDGSVPGVVRYTVNYLKCLAADGYSAPLAKVLQTEQAWKGTGAGAGETPDSPAREEILRDAIASIMEALCRNVEAKRSHSEDRVLSCVLAMNTYWYMYMRTRGSDLGRLLGEKVLKRKYKVVAEEAAYSYQVQAWRPLVRLLEEEEEEEGGKDGREAARRALAARRKMAAFKAEFEGAVQRHRVCYRIPDGDLREQVGEAVMRLVVPAYERFLGSCSSLLPERSVLPPESIKRLLRQVFHDRDLELG</sequence>
<dbReference type="SUPFAM" id="SSF74788">
    <property type="entry name" value="Cullin repeat-like"/>
    <property type="match status" value="1"/>
</dbReference>
<comment type="caution">
    <text evidence="6">The sequence shown here is derived from an EMBL/GenBank/DDBJ whole genome shotgun (WGS) entry which is preliminary data.</text>
</comment>
<evidence type="ECO:0000259" key="5">
    <source>
        <dbReference type="Pfam" id="PF03081"/>
    </source>
</evidence>